<keyword evidence="7" id="KW-0472">Membrane</keyword>
<dbReference type="InterPro" id="IPR007751">
    <property type="entry name" value="DUF676_lipase-like"/>
</dbReference>
<evidence type="ECO:0000313" key="12">
    <source>
        <dbReference type="Proteomes" id="UP000094444"/>
    </source>
</evidence>
<dbReference type="InterPro" id="IPR052374">
    <property type="entry name" value="SERAC1"/>
</dbReference>
<evidence type="ECO:0000256" key="8">
    <source>
        <dbReference type="SAM" id="Coils"/>
    </source>
</evidence>
<dbReference type="InterPro" id="IPR029058">
    <property type="entry name" value="AB_hydrolase_fold"/>
</dbReference>
<feature type="region of interest" description="Disordered" evidence="9">
    <location>
        <begin position="734"/>
        <end position="754"/>
    </location>
</feature>
<evidence type="ECO:0000313" key="11">
    <source>
        <dbReference type="EMBL" id="POS78528.1"/>
    </source>
</evidence>
<feature type="compositionally biased region" description="Low complexity" evidence="9">
    <location>
        <begin position="8"/>
        <end position="18"/>
    </location>
</feature>
<reference evidence="11" key="1">
    <citation type="submission" date="2017-09" db="EMBL/GenBank/DDBJ databases">
        <title>Polyketide synthases of a Diaporthe helianthi virulent isolate.</title>
        <authorList>
            <person name="Baroncelli R."/>
        </authorList>
    </citation>
    <scope>NUCLEOTIDE SEQUENCE [LARGE SCALE GENOMIC DNA]</scope>
    <source>
        <strain evidence="11">7/96</strain>
    </source>
</reference>
<gene>
    <name evidence="11" type="ORF">DHEL01_v203086</name>
</gene>
<keyword evidence="12" id="KW-1185">Reference proteome</keyword>
<dbReference type="GO" id="GO:0005739">
    <property type="term" value="C:mitochondrion"/>
    <property type="evidence" value="ECO:0007669"/>
    <property type="project" value="UniProtKB-SubCell"/>
</dbReference>
<evidence type="ECO:0000256" key="5">
    <source>
        <dbReference type="ARBA" id="ARBA00022824"/>
    </source>
</evidence>
<dbReference type="Proteomes" id="UP000094444">
    <property type="component" value="Unassembled WGS sequence"/>
</dbReference>
<name>A0A2P5I7P8_DIAHE</name>
<feature type="coiled-coil region" evidence="8">
    <location>
        <begin position="412"/>
        <end position="439"/>
    </location>
</feature>
<dbReference type="PANTHER" id="PTHR48182">
    <property type="entry name" value="PROTEIN SERAC1"/>
    <property type="match status" value="1"/>
</dbReference>
<evidence type="ECO:0000256" key="6">
    <source>
        <dbReference type="ARBA" id="ARBA00023128"/>
    </source>
</evidence>
<evidence type="ECO:0000259" key="10">
    <source>
        <dbReference type="Pfam" id="PF05057"/>
    </source>
</evidence>
<dbReference type="EMBL" id="MAVT02000179">
    <property type="protein sequence ID" value="POS78528.1"/>
    <property type="molecule type" value="Genomic_DNA"/>
</dbReference>
<protein>
    <recommendedName>
        <fullName evidence="10">DUF676 domain-containing protein</fullName>
    </recommendedName>
</protein>
<evidence type="ECO:0000256" key="7">
    <source>
        <dbReference type="ARBA" id="ARBA00023136"/>
    </source>
</evidence>
<comment type="similarity">
    <text evidence="4">Belongs to the putative lipase ROG1 family.</text>
</comment>
<dbReference type="GO" id="GO:0016020">
    <property type="term" value="C:membrane"/>
    <property type="evidence" value="ECO:0007669"/>
    <property type="project" value="UniProtKB-SubCell"/>
</dbReference>
<evidence type="ECO:0000256" key="1">
    <source>
        <dbReference type="ARBA" id="ARBA00004173"/>
    </source>
</evidence>
<evidence type="ECO:0000256" key="9">
    <source>
        <dbReference type="SAM" id="MobiDB-lite"/>
    </source>
</evidence>
<evidence type="ECO:0000256" key="3">
    <source>
        <dbReference type="ARBA" id="ARBA00004370"/>
    </source>
</evidence>
<keyword evidence="8" id="KW-0175">Coiled coil</keyword>
<evidence type="ECO:0000256" key="2">
    <source>
        <dbReference type="ARBA" id="ARBA00004240"/>
    </source>
</evidence>
<dbReference type="PANTHER" id="PTHR48182:SF2">
    <property type="entry name" value="PROTEIN SERAC1"/>
    <property type="match status" value="1"/>
</dbReference>
<keyword evidence="5" id="KW-0256">Endoplasmic reticulum</keyword>
<dbReference type="SUPFAM" id="SSF53474">
    <property type="entry name" value="alpha/beta-Hydrolases"/>
    <property type="match status" value="1"/>
</dbReference>
<accession>A0A2P5I7P8</accession>
<dbReference type="AlphaFoldDB" id="A0A2P5I7P8"/>
<dbReference type="Pfam" id="PF05057">
    <property type="entry name" value="DUF676"/>
    <property type="match status" value="1"/>
</dbReference>
<feature type="region of interest" description="Disordered" evidence="9">
    <location>
        <begin position="1"/>
        <end position="23"/>
    </location>
</feature>
<keyword evidence="6" id="KW-0496">Mitochondrion</keyword>
<comment type="subcellular location">
    <subcellularLocation>
        <location evidence="2">Endoplasmic reticulum</location>
    </subcellularLocation>
    <subcellularLocation>
        <location evidence="3">Membrane</location>
    </subcellularLocation>
    <subcellularLocation>
        <location evidence="1">Mitochondrion</location>
    </subcellularLocation>
</comment>
<feature type="compositionally biased region" description="Polar residues" evidence="9">
    <location>
        <begin position="653"/>
        <end position="671"/>
    </location>
</feature>
<feature type="region of interest" description="Disordered" evidence="9">
    <location>
        <begin position="441"/>
        <end position="513"/>
    </location>
</feature>
<dbReference type="GO" id="GO:0005783">
    <property type="term" value="C:endoplasmic reticulum"/>
    <property type="evidence" value="ECO:0007669"/>
    <property type="project" value="UniProtKB-SubCell"/>
</dbReference>
<comment type="caution">
    <text evidence="11">The sequence shown here is derived from an EMBL/GenBank/DDBJ whole genome shotgun (WGS) entry which is preliminary data.</text>
</comment>
<evidence type="ECO:0000256" key="4">
    <source>
        <dbReference type="ARBA" id="ARBA00007920"/>
    </source>
</evidence>
<dbReference type="InParanoid" id="A0A2P5I7P8"/>
<proteinExistence type="inferred from homology"/>
<dbReference type="Gene3D" id="3.40.50.1820">
    <property type="entry name" value="alpha/beta hydrolase"/>
    <property type="match status" value="1"/>
</dbReference>
<dbReference type="OrthoDB" id="5086500at2759"/>
<feature type="region of interest" description="Disordered" evidence="9">
    <location>
        <begin position="636"/>
        <end position="698"/>
    </location>
</feature>
<sequence>MRFPSIKSSVSVSSDTSTLQQDPPVLSGGLTVLHAPEDDGTTLVDIITVHGLSGHPHNTWTNFDTSHYWPMQSLPQDVPRARIMAFGYSTTVSPFNKSTAIVSDVAKQLISHLINKRKSLEEKQRPIIFIAHSLGGIVVKEFLHIASNTGHHDLADCLRGILFLGTPHKGSHLASFMGVISHVVKSLLGRSADAVLQDLSSNSRHLLELDQLLRFKLARIDIYSFHELLPLKPLSRPVVERHSALLNISTELEQIGLEADHRQICKPPDRNHFIYETIAQRILSIMNRQIHKAQYASDLVEMTNNFASRHMEHISVLTKQLHECQIGSDLTPIVSILQGSVSLQVSHTEGSVKRPVSGFEDVLKSLPINEIKSFVNGIQTLMERAKSIQDLILVTERENSRRRADARIMAERQASGQRIRELEAENARLKALVKEKEKAAFKSESHFLRPSNRQAPQNKKRRSQYSKLPDVQIERASGTHNSDPGYDSPVDSIESPGSPEIEAGYKPDLGRRKRVRATMPMREAIRRSKRQTLYPSEPGWTFDPAKEHVQSWREPDHIASPILSQHFQADFRSTHEEHASYWPKYAADPCQFGLIPSAGLGTPSLSAAMPDGASISQTPDALPELSFGNTTIKESTATGLPSELAQERAKSSWPKSSRLNPSLVQASASQASDDDVKQELNDGGGAQQPPESRMKTQESLLTKNMEQMQDMVEKLSLLLQVGQHAMVACEFGYDADGPNPDTDSLILESQANGP</sequence>
<organism evidence="11 12">
    <name type="scientific">Diaporthe helianthi</name>
    <dbReference type="NCBI Taxonomy" id="158607"/>
    <lineage>
        <taxon>Eukaryota</taxon>
        <taxon>Fungi</taxon>
        <taxon>Dikarya</taxon>
        <taxon>Ascomycota</taxon>
        <taxon>Pezizomycotina</taxon>
        <taxon>Sordariomycetes</taxon>
        <taxon>Sordariomycetidae</taxon>
        <taxon>Diaporthales</taxon>
        <taxon>Diaporthaceae</taxon>
        <taxon>Diaporthe</taxon>
    </lineage>
</organism>
<feature type="domain" description="DUF676" evidence="10">
    <location>
        <begin position="46"/>
        <end position="173"/>
    </location>
</feature>